<feature type="transmembrane region" description="Helical" evidence="9">
    <location>
        <begin position="329"/>
        <end position="350"/>
    </location>
</feature>
<feature type="transmembrane region" description="Helical" evidence="9">
    <location>
        <begin position="205"/>
        <end position="223"/>
    </location>
</feature>
<evidence type="ECO:0000256" key="6">
    <source>
        <dbReference type="ARBA" id="ARBA00023027"/>
    </source>
</evidence>
<feature type="transmembrane region" description="Helical" evidence="9">
    <location>
        <begin position="301"/>
        <end position="323"/>
    </location>
</feature>
<dbReference type="PANTHER" id="PTHR43507:SF1">
    <property type="entry name" value="NADH-UBIQUINONE OXIDOREDUCTASE CHAIN 4"/>
    <property type="match status" value="1"/>
</dbReference>
<sequence length="505" mass="55538">MLNDSILSLMTFLPAAGAVVVALLPRRGRLIQWWTLLVSLATFLLTLHLPAHFQYGRPGFQFEVNIPWILHPAINYHIGVDGLSMWLVVLTGFLAPIGVLVSWNAIENRTKEFYFLFLLLQTAMIGVFVSLDLFLYYGFWELTLVPMAILIAMFGRNRGPRAAIKFFLYTFIPSALFLVAILWLYARTGTFDYEKLQAAIGTGGFAPQALIWVSLAFLLAFAVKVPVFPLHGWLGDGIAEAPTATAMVIAGKLGLYSILRFNLGLFPQQSREFAPWMIALAVIGLIYGALLALVQKDMKRMVAYSILSQLSFCTLGIFCFSLTGLDGAVYQIINEGISGGALLVLLGILYERYGTFEIAQYGGLSKRLPHMATLYVITTLSLIGLPILNGFVGEFLVLSGSFPGHHGWVVIATLGVILSASYMLWMIQRVFYGPESALVEGRPTFDVTGRELITVWPMILLMVVMGVASPYWIKAIDGGMKPLANVSTMTGSIANAVQAPKGRTR</sequence>
<evidence type="ECO:0000259" key="10">
    <source>
        <dbReference type="Pfam" id="PF00361"/>
    </source>
</evidence>
<dbReference type="GO" id="GO:0016020">
    <property type="term" value="C:membrane"/>
    <property type="evidence" value="ECO:0007669"/>
    <property type="project" value="UniProtKB-SubCell"/>
</dbReference>
<comment type="caution">
    <text evidence="12">The sequence shown here is derived from an EMBL/GenBank/DDBJ whole genome shotgun (WGS) entry which is preliminary data.</text>
</comment>
<keyword evidence="5 9" id="KW-1133">Transmembrane helix</keyword>
<comment type="subcellular location">
    <subcellularLocation>
        <location evidence="1">Endomembrane system</location>
        <topology evidence="1">Multi-pass membrane protein</topology>
    </subcellularLocation>
    <subcellularLocation>
        <location evidence="8">Membrane</location>
        <topology evidence="8">Multi-pass membrane protein</topology>
    </subcellularLocation>
</comment>
<comment type="similarity">
    <text evidence="2">Belongs to the complex I subunit 4 family.</text>
</comment>
<proteinExistence type="inferred from homology"/>
<keyword evidence="6" id="KW-0520">NAD</keyword>
<feature type="transmembrane region" description="Helical" evidence="9">
    <location>
        <begin position="137"/>
        <end position="154"/>
    </location>
</feature>
<evidence type="ECO:0000256" key="1">
    <source>
        <dbReference type="ARBA" id="ARBA00004127"/>
    </source>
</evidence>
<feature type="transmembrane region" description="Helical" evidence="9">
    <location>
        <begin position="453"/>
        <end position="473"/>
    </location>
</feature>
<evidence type="ECO:0000313" key="12">
    <source>
        <dbReference type="EMBL" id="HGY95175.1"/>
    </source>
</evidence>
<dbReference type="GO" id="GO:0042773">
    <property type="term" value="P:ATP synthesis coupled electron transport"/>
    <property type="evidence" value="ECO:0007669"/>
    <property type="project" value="InterPro"/>
</dbReference>
<dbReference type="InterPro" id="IPR003918">
    <property type="entry name" value="NADH_UbQ_OxRdtase"/>
</dbReference>
<accession>A0A7V5CUJ8</accession>
<feature type="transmembrane region" description="Helical" evidence="9">
    <location>
        <begin position="85"/>
        <end position="106"/>
    </location>
</feature>
<dbReference type="PANTHER" id="PTHR43507">
    <property type="entry name" value="NADH-UBIQUINONE OXIDOREDUCTASE CHAIN 4"/>
    <property type="match status" value="1"/>
</dbReference>
<dbReference type="InterPro" id="IPR000260">
    <property type="entry name" value="NADH4_N"/>
</dbReference>
<dbReference type="Pfam" id="PF01059">
    <property type="entry name" value="Oxidored_q5_N"/>
    <property type="match status" value="1"/>
</dbReference>
<feature type="transmembrane region" description="Helical" evidence="9">
    <location>
        <begin position="166"/>
        <end position="185"/>
    </location>
</feature>
<evidence type="ECO:0000256" key="5">
    <source>
        <dbReference type="ARBA" id="ARBA00022989"/>
    </source>
</evidence>
<dbReference type="GO" id="GO:0012505">
    <property type="term" value="C:endomembrane system"/>
    <property type="evidence" value="ECO:0007669"/>
    <property type="project" value="UniProtKB-SubCell"/>
</dbReference>
<dbReference type="EMBL" id="DTKL01000067">
    <property type="protein sequence ID" value="HGY95175.1"/>
    <property type="molecule type" value="Genomic_DNA"/>
</dbReference>
<evidence type="ECO:0000256" key="4">
    <source>
        <dbReference type="ARBA" id="ARBA00022967"/>
    </source>
</evidence>
<evidence type="ECO:0000256" key="3">
    <source>
        <dbReference type="ARBA" id="ARBA00022692"/>
    </source>
</evidence>
<dbReference type="GO" id="GO:0015990">
    <property type="term" value="P:electron transport coupled proton transport"/>
    <property type="evidence" value="ECO:0007669"/>
    <property type="project" value="TreeGrafter"/>
</dbReference>
<feature type="transmembrane region" description="Helical" evidence="9">
    <location>
        <begin position="6"/>
        <end position="24"/>
    </location>
</feature>
<dbReference type="NCBIfam" id="TIGR01972">
    <property type="entry name" value="NDH_I_M"/>
    <property type="match status" value="1"/>
</dbReference>
<feature type="transmembrane region" description="Helical" evidence="9">
    <location>
        <begin position="371"/>
        <end position="388"/>
    </location>
</feature>
<feature type="transmembrane region" description="Helical" evidence="9">
    <location>
        <begin position="31"/>
        <end position="51"/>
    </location>
</feature>
<organism evidence="12">
    <name type="scientific">Acidobacterium capsulatum</name>
    <dbReference type="NCBI Taxonomy" id="33075"/>
    <lineage>
        <taxon>Bacteria</taxon>
        <taxon>Pseudomonadati</taxon>
        <taxon>Acidobacteriota</taxon>
        <taxon>Terriglobia</taxon>
        <taxon>Terriglobales</taxon>
        <taxon>Acidobacteriaceae</taxon>
        <taxon>Acidobacterium</taxon>
    </lineage>
</organism>
<dbReference type="GO" id="GO:0008137">
    <property type="term" value="F:NADH dehydrogenase (ubiquinone) activity"/>
    <property type="evidence" value="ECO:0007669"/>
    <property type="project" value="InterPro"/>
</dbReference>
<feature type="transmembrane region" description="Helical" evidence="9">
    <location>
        <begin position="408"/>
        <end position="432"/>
    </location>
</feature>
<evidence type="ECO:0000256" key="8">
    <source>
        <dbReference type="RuleBase" id="RU000320"/>
    </source>
</evidence>
<dbReference type="GO" id="GO:0048039">
    <property type="term" value="F:ubiquinone binding"/>
    <property type="evidence" value="ECO:0007669"/>
    <property type="project" value="TreeGrafter"/>
</dbReference>
<keyword evidence="3 8" id="KW-0812">Transmembrane</keyword>
<name>A0A7V5CUJ8_9BACT</name>
<dbReference type="InterPro" id="IPR001750">
    <property type="entry name" value="ND/Mrp_TM"/>
</dbReference>
<gene>
    <name evidence="12" type="ORF">ENW50_10910</name>
</gene>
<dbReference type="GO" id="GO:0003954">
    <property type="term" value="F:NADH dehydrogenase activity"/>
    <property type="evidence" value="ECO:0007669"/>
    <property type="project" value="TreeGrafter"/>
</dbReference>
<dbReference type="Pfam" id="PF00361">
    <property type="entry name" value="Proton_antipo_M"/>
    <property type="match status" value="1"/>
</dbReference>
<dbReference type="PRINTS" id="PR01437">
    <property type="entry name" value="NUOXDRDTASE4"/>
</dbReference>
<feature type="domain" description="NADH:quinone oxidoreductase/Mrp antiporter transmembrane" evidence="10">
    <location>
        <begin position="130"/>
        <end position="417"/>
    </location>
</feature>
<protein>
    <submittedName>
        <fullName evidence="12">NADH-quinone oxidoreductase subunit M</fullName>
    </submittedName>
</protein>
<feature type="domain" description="NADH:ubiquinone oxidoreductase chain 4 N-terminal" evidence="11">
    <location>
        <begin position="72"/>
        <end position="125"/>
    </location>
</feature>
<feature type="transmembrane region" description="Helical" evidence="9">
    <location>
        <begin position="273"/>
        <end position="294"/>
    </location>
</feature>
<reference evidence="12" key="1">
    <citation type="journal article" date="2020" name="mSystems">
        <title>Genome- and Community-Level Interaction Insights into Carbon Utilization and Element Cycling Functions of Hydrothermarchaeota in Hydrothermal Sediment.</title>
        <authorList>
            <person name="Zhou Z."/>
            <person name="Liu Y."/>
            <person name="Xu W."/>
            <person name="Pan J."/>
            <person name="Luo Z.H."/>
            <person name="Li M."/>
        </authorList>
    </citation>
    <scope>NUCLEOTIDE SEQUENCE [LARGE SCALE GENOMIC DNA]</scope>
    <source>
        <strain evidence="12">SpSt-855</strain>
    </source>
</reference>
<feature type="transmembrane region" description="Helical" evidence="9">
    <location>
        <begin position="113"/>
        <end position="131"/>
    </location>
</feature>
<keyword evidence="4" id="KW-1278">Translocase</keyword>
<evidence type="ECO:0000256" key="9">
    <source>
        <dbReference type="SAM" id="Phobius"/>
    </source>
</evidence>
<evidence type="ECO:0000259" key="11">
    <source>
        <dbReference type="Pfam" id="PF01059"/>
    </source>
</evidence>
<evidence type="ECO:0000256" key="7">
    <source>
        <dbReference type="ARBA" id="ARBA00023136"/>
    </source>
</evidence>
<dbReference type="AlphaFoldDB" id="A0A7V5CUJ8"/>
<evidence type="ECO:0000256" key="2">
    <source>
        <dbReference type="ARBA" id="ARBA00009025"/>
    </source>
</evidence>
<keyword evidence="7 9" id="KW-0472">Membrane</keyword>
<dbReference type="InterPro" id="IPR010227">
    <property type="entry name" value="NADH_Q_OxRdtase_chainM/4"/>
</dbReference>